<dbReference type="EMBL" id="JALHLE010000005">
    <property type="protein sequence ID" value="MCJ2178013.1"/>
    <property type="molecule type" value="Genomic_DNA"/>
</dbReference>
<dbReference type="RefSeq" id="WP_243991566.1">
    <property type="nucleotide sequence ID" value="NZ_JALHLE010000005.1"/>
</dbReference>
<dbReference type="InterPro" id="IPR050557">
    <property type="entry name" value="RTX_toxin/Mannuronan_C5-epim"/>
</dbReference>
<dbReference type="PANTHER" id="PTHR38340:SF1">
    <property type="entry name" value="S-LAYER PROTEIN"/>
    <property type="match status" value="1"/>
</dbReference>
<keyword evidence="2" id="KW-0964">Secreted</keyword>
<name>A0ABT0AYZ5_9SPHN</name>
<evidence type="ECO:0000256" key="1">
    <source>
        <dbReference type="ARBA" id="ARBA00004613"/>
    </source>
</evidence>
<proteinExistence type="predicted"/>
<evidence type="ECO:0008006" key="6">
    <source>
        <dbReference type="Google" id="ProtNLM"/>
    </source>
</evidence>
<sequence length="228" mass="23278">MGGIVRDFWHSNDHGWGWFGSGGPTDGWRNGSGVDREAGSWKGRGGESPGGDCGCGGDSAEAGQIIVGDDTANVLTGGGGDDFIVANGGDDVVFAGNGDDFVLANGGDDQIHGGCGNDTLLGGEDDDRIWGDAGDDLTDGDRGNDVLTGGEGADTFQFNVGPEYLGLGSDIVTDFTLGEDHLEIKNGDASLVTFADTGTDVAVYYDGVLIAELQGVADIPQDTSLFFA</sequence>
<dbReference type="Proteomes" id="UP001162880">
    <property type="component" value="Unassembled WGS sequence"/>
</dbReference>
<dbReference type="PANTHER" id="PTHR38340">
    <property type="entry name" value="S-LAYER PROTEIN"/>
    <property type="match status" value="1"/>
</dbReference>
<evidence type="ECO:0000256" key="3">
    <source>
        <dbReference type="SAM" id="MobiDB-lite"/>
    </source>
</evidence>
<dbReference type="Pfam" id="PF00353">
    <property type="entry name" value="HemolysinCabind"/>
    <property type="match status" value="3"/>
</dbReference>
<dbReference type="InterPro" id="IPR001343">
    <property type="entry name" value="Hemolysn_Ca-bd"/>
</dbReference>
<feature type="region of interest" description="Disordered" evidence="3">
    <location>
        <begin position="27"/>
        <end position="53"/>
    </location>
</feature>
<evidence type="ECO:0000256" key="2">
    <source>
        <dbReference type="ARBA" id="ARBA00022525"/>
    </source>
</evidence>
<comment type="caution">
    <text evidence="4">The sequence shown here is derived from an EMBL/GenBank/DDBJ whole genome shotgun (WGS) entry which is preliminary data.</text>
</comment>
<dbReference type="SUPFAM" id="SSF51120">
    <property type="entry name" value="beta-Roll"/>
    <property type="match status" value="1"/>
</dbReference>
<accession>A0ABT0AYZ5</accession>
<dbReference type="Gene3D" id="2.150.10.10">
    <property type="entry name" value="Serralysin-like metalloprotease, C-terminal"/>
    <property type="match status" value="1"/>
</dbReference>
<comment type="subcellular location">
    <subcellularLocation>
        <location evidence="1">Secreted</location>
    </subcellularLocation>
</comment>
<gene>
    <name evidence="4" type="ORF">MTR64_05515</name>
</gene>
<protein>
    <recommendedName>
        <fullName evidence="6">Calcium-binding protein</fullName>
    </recommendedName>
</protein>
<reference evidence="4" key="1">
    <citation type="submission" date="2022-03" db="EMBL/GenBank/DDBJ databases">
        <title>Identification of a novel bacterium isolated from mangrove sediments.</title>
        <authorList>
            <person name="Pan X."/>
        </authorList>
    </citation>
    <scope>NUCLEOTIDE SEQUENCE</scope>
    <source>
        <strain evidence="4">B2580</strain>
    </source>
</reference>
<feature type="compositionally biased region" description="Gly residues" evidence="3">
    <location>
        <begin position="42"/>
        <end position="53"/>
    </location>
</feature>
<dbReference type="InterPro" id="IPR011049">
    <property type="entry name" value="Serralysin-like_metalloprot_C"/>
</dbReference>
<organism evidence="4 5">
    <name type="scientific">Novosphingobium album</name>
    <name type="common">ex Hu et al. 2023</name>
    <dbReference type="NCBI Taxonomy" id="2930093"/>
    <lineage>
        <taxon>Bacteria</taxon>
        <taxon>Pseudomonadati</taxon>
        <taxon>Pseudomonadota</taxon>
        <taxon>Alphaproteobacteria</taxon>
        <taxon>Sphingomonadales</taxon>
        <taxon>Sphingomonadaceae</taxon>
        <taxon>Novosphingobium</taxon>
    </lineage>
</organism>
<keyword evidence="5" id="KW-1185">Reference proteome</keyword>
<evidence type="ECO:0000313" key="4">
    <source>
        <dbReference type="EMBL" id="MCJ2178013.1"/>
    </source>
</evidence>
<dbReference type="PRINTS" id="PR00313">
    <property type="entry name" value="CABNDNGRPT"/>
</dbReference>
<evidence type="ECO:0000313" key="5">
    <source>
        <dbReference type="Proteomes" id="UP001162880"/>
    </source>
</evidence>